<dbReference type="InterPro" id="IPR025595">
    <property type="entry name" value="PterinBD-DUF4346"/>
</dbReference>
<protein>
    <recommendedName>
        <fullName evidence="16">Adenosylcobinamide kinase</fullName>
        <ecNumber evidence="8">2.7.1.156</ecNumber>
        <ecNumber evidence="9">2.7.7.62</ecNumber>
    </recommendedName>
    <alternativeName>
        <fullName evidence="17">Adenosylcobinamide-phosphate guanylyltransferase</fullName>
    </alternativeName>
</protein>
<evidence type="ECO:0000256" key="5">
    <source>
        <dbReference type="ARBA" id="ARBA00004692"/>
    </source>
</evidence>
<dbReference type="GO" id="GO:0005525">
    <property type="term" value="F:GTP binding"/>
    <property type="evidence" value="ECO:0007669"/>
    <property type="project" value="UniProtKB-KW"/>
</dbReference>
<dbReference type="GO" id="GO:0005524">
    <property type="term" value="F:ATP binding"/>
    <property type="evidence" value="ECO:0007669"/>
    <property type="project" value="UniProtKB-KW"/>
</dbReference>
<comment type="pathway">
    <text evidence="5">Cofactor biosynthesis; adenosylcobalamin biosynthesis; adenosylcobalamin from cob(II)yrinate a,c-diamide: step 6/7.</text>
</comment>
<comment type="function">
    <text evidence="4">Catalyzes ATP-dependent phosphorylation of adenosylcobinamide and addition of GMP to adenosylcobinamide phosphate.</text>
</comment>
<dbReference type="SUPFAM" id="SSF52540">
    <property type="entry name" value="P-loop containing nucleoside triphosphate hydrolases"/>
    <property type="match status" value="1"/>
</dbReference>
<proteinExistence type="inferred from homology"/>
<organism evidence="19 20">
    <name type="scientific">Seminavis robusta</name>
    <dbReference type="NCBI Taxonomy" id="568900"/>
    <lineage>
        <taxon>Eukaryota</taxon>
        <taxon>Sar</taxon>
        <taxon>Stramenopiles</taxon>
        <taxon>Ochrophyta</taxon>
        <taxon>Bacillariophyta</taxon>
        <taxon>Bacillariophyceae</taxon>
        <taxon>Bacillariophycidae</taxon>
        <taxon>Naviculales</taxon>
        <taxon>Naviculaceae</taxon>
        <taxon>Seminavis</taxon>
    </lineage>
</organism>
<dbReference type="PANTHER" id="PTHR34848:SF1">
    <property type="entry name" value="BIFUNCTIONAL ADENOSYLCOBALAMIN BIOSYNTHESIS PROTEIN COBU"/>
    <property type="match status" value="1"/>
</dbReference>
<keyword evidence="20" id="KW-1185">Reference proteome</keyword>
<dbReference type="AlphaFoldDB" id="A0A9N8HF44"/>
<evidence type="ECO:0000256" key="2">
    <source>
        <dbReference type="ARBA" id="ARBA00000711"/>
    </source>
</evidence>
<dbReference type="InterPro" id="IPR027417">
    <property type="entry name" value="P-loop_NTPase"/>
</dbReference>
<comment type="catalytic activity">
    <reaction evidence="2">
        <text>adenosylcob(III)inamide phosphate + GTP + H(+) = adenosylcob(III)inamide-GDP + diphosphate</text>
        <dbReference type="Rhea" id="RHEA:22712"/>
        <dbReference type="ChEBI" id="CHEBI:15378"/>
        <dbReference type="ChEBI" id="CHEBI:33019"/>
        <dbReference type="ChEBI" id="CHEBI:37565"/>
        <dbReference type="ChEBI" id="CHEBI:58502"/>
        <dbReference type="ChEBI" id="CHEBI:60487"/>
        <dbReference type="EC" id="2.7.7.62"/>
    </reaction>
</comment>
<evidence type="ECO:0000259" key="18">
    <source>
        <dbReference type="Pfam" id="PF14251"/>
    </source>
</evidence>
<evidence type="ECO:0000256" key="3">
    <source>
        <dbReference type="ARBA" id="ARBA00001522"/>
    </source>
</evidence>
<evidence type="ECO:0000256" key="10">
    <source>
        <dbReference type="ARBA" id="ARBA00022573"/>
    </source>
</evidence>
<evidence type="ECO:0000256" key="12">
    <source>
        <dbReference type="ARBA" id="ARBA00022741"/>
    </source>
</evidence>
<evidence type="ECO:0000256" key="1">
    <source>
        <dbReference type="ARBA" id="ARBA00000312"/>
    </source>
</evidence>
<dbReference type="GO" id="GO:0008820">
    <property type="term" value="F:cobinamide phosphate guanylyltransferase activity"/>
    <property type="evidence" value="ECO:0007669"/>
    <property type="project" value="UniProtKB-EC"/>
</dbReference>
<sequence>MPATVYLVTGGCRSGKSSHAERLCEELSQNPIYLATAASAKLAGDQDFAQRIARHQEDRKNKENGCQWTTIEEPLRPSNHAKEFSEKVVLVDCLTLWLTNWMMEEGAFSIIANDDASNKNDVSSSNKEEATAAVDRAMKNLQQEFDKLIAPYNVTFVVVTNEVGSGTHADTHITRKFVDAQGWCNQFVASKAQQVIHMVCGIPHVLKNELGKKRQSASATVATLQTAQRLNRHLSTRTIPMDAKGYFLIKTDVEESLIVASFHSCILNDKGEVCDLKGNKIGCHGNNRPDPMKVWKCRTAKELTTEVFERWEDIDELKLSVGHAAYIGREAQKAENALYHHLLDGSAGIYRQD</sequence>
<dbReference type="Pfam" id="PF14251">
    <property type="entry name" value="PterinBD-DUF4346"/>
    <property type="match status" value="1"/>
</dbReference>
<dbReference type="OrthoDB" id="2138860at2759"/>
<dbReference type="PANTHER" id="PTHR34848">
    <property type="match status" value="1"/>
</dbReference>
<feature type="domain" description="DUF4346" evidence="18">
    <location>
        <begin position="242"/>
        <end position="340"/>
    </location>
</feature>
<accession>A0A9N8HF44</accession>
<evidence type="ECO:0000256" key="7">
    <source>
        <dbReference type="ARBA" id="ARBA00007490"/>
    </source>
</evidence>
<evidence type="ECO:0000256" key="11">
    <source>
        <dbReference type="ARBA" id="ARBA00022679"/>
    </source>
</evidence>
<keyword evidence="10" id="KW-0169">Cobalamin biosynthesis</keyword>
<evidence type="ECO:0000256" key="15">
    <source>
        <dbReference type="ARBA" id="ARBA00023134"/>
    </source>
</evidence>
<keyword evidence="14" id="KW-0067">ATP-binding</keyword>
<comment type="pathway">
    <text evidence="6">Cofactor biosynthesis; adenosylcobalamin biosynthesis; adenosylcobalamin from cob(II)yrinate a,c-diamide: step 5/7.</text>
</comment>
<evidence type="ECO:0000256" key="4">
    <source>
        <dbReference type="ARBA" id="ARBA00003889"/>
    </source>
</evidence>
<evidence type="ECO:0000313" key="19">
    <source>
        <dbReference type="EMBL" id="CAB9510507.1"/>
    </source>
</evidence>
<evidence type="ECO:0000256" key="14">
    <source>
        <dbReference type="ARBA" id="ARBA00022840"/>
    </source>
</evidence>
<dbReference type="Pfam" id="PF02283">
    <property type="entry name" value="CobU"/>
    <property type="match status" value="1"/>
</dbReference>
<evidence type="ECO:0000256" key="13">
    <source>
        <dbReference type="ARBA" id="ARBA00022777"/>
    </source>
</evidence>
<comment type="similarity">
    <text evidence="7">Belongs to the CobU/CobP family.</text>
</comment>
<dbReference type="CDD" id="cd00544">
    <property type="entry name" value="CobU"/>
    <property type="match status" value="1"/>
</dbReference>
<gene>
    <name evidence="19" type="ORF">SEMRO_439_G143270.1</name>
</gene>
<evidence type="ECO:0000256" key="6">
    <source>
        <dbReference type="ARBA" id="ARBA00005159"/>
    </source>
</evidence>
<dbReference type="Gene3D" id="3.40.50.300">
    <property type="entry name" value="P-loop containing nucleotide triphosphate hydrolases"/>
    <property type="match status" value="1"/>
</dbReference>
<evidence type="ECO:0000256" key="8">
    <source>
        <dbReference type="ARBA" id="ARBA00012016"/>
    </source>
</evidence>
<dbReference type="EC" id="2.7.7.62" evidence="9"/>
<dbReference type="Proteomes" id="UP001153069">
    <property type="component" value="Unassembled WGS sequence"/>
</dbReference>
<name>A0A9N8HF44_9STRA</name>
<evidence type="ECO:0000256" key="16">
    <source>
        <dbReference type="ARBA" id="ARBA00029570"/>
    </source>
</evidence>
<evidence type="ECO:0000313" key="20">
    <source>
        <dbReference type="Proteomes" id="UP001153069"/>
    </source>
</evidence>
<comment type="caution">
    <text evidence="19">The sequence shown here is derived from an EMBL/GenBank/DDBJ whole genome shotgun (WGS) entry which is preliminary data.</text>
</comment>
<keyword evidence="15" id="KW-0342">GTP-binding</keyword>
<keyword evidence="13" id="KW-0418">Kinase</keyword>
<dbReference type="InterPro" id="IPR003203">
    <property type="entry name" value="CobU/CobP"/>
</dbReference>
<keyword evidence="12" id="KW-0547">Nucleotide-binding</keyword>
<reference evidence="19" key="1">
    <citation type="submission" date="2020-06" db="EMBL/GenBank/DDBJ databases">
        <authorList>
            <consortium name="Plant Systems Biology data submission"/>
        </authorList>
    </citation>
    <scope>NUCLEOTIDE SEQUENCE</scope>
    <source>
        <strain evidence="19">D6</strain>
    </source>
</reference>
<keyword evidence="11" id="KW-0808">Transferase</keyword>
<evidence type="ECO:0000256" key="9">
    <source>
        <dbReference type="ARBA" id="ARBA00012523"/>
    </source>
</evidence>
<comment type="catalytic activity">
    <reaction evidence="3">
        <text>adenosylcob(III)inamide + GTP = adenosylcob(III)inamide phosphate + GDP + H(+)</text>
        <dbReference type="Rhea" id="RHEA:15765"/>
        <dbReference type="ChEBI" id="CHEBI:2480"/>
        <dbReference type="ChEBI" id="CHEBI:15378"/>
        <dbReference type="ChEBI" id="CHEBI:37565"/>
        <dbReference type="ChEBI" id="CHEBI:58189"/>
        <dbReference type="ChEBI" id="CHEBI:58502"/>
        <dbReference type="EC" id="2.7.1.156"/>
    </reaction>
</comment>
<comment type="catalytic activity">
    <reaction evidence="1">
        <text>adenosylcob(III)inamide + ATP = adenosylcob(III)inamide phosphate + ADP + H(+)</text>
        <dbReference type="Rhea" id="RHEA:15769"/>
        <dbReference type="ChEBI" id="CHEBI:2480"/>
        <dbReference type="ChEBI" id="CHEBI:15378"/>
        <dbReference type="ChEBI" id="CHEBI:30616"/>
        <dbReference type="ChEBI" id="CHEBI:58502"/>
        <dbReference type="ChEBI" id="CHEBI:456216"/>
        <dbReference type="EC" id="2.7.1.156"/>
    </reaction>
</comment>
<dbReference type="GO" id="GO:0043752">
    <property type="term" value="F:adenosylcobinamide kinase activity"/>
    <property type="evidence" value="ECO:0007669"/>
    <property type="project" value="UniProtKB-EC"/>
</dbReference>
<dbReference type="EC" id="2.7.1.156" evidence="8"/>
<dbReference type="EMBL" id="CAICTM010000438">
    <property type="protein sequence ID" value="CAB9510507.1"/>
    <property type="molecule type" value="Genomic_DNA"/>
</dbReference>
<evidence type="ECO:0000256" key="17">
    <source>
        <dbReference type="ARBA" id="ARBA00030571"/>
    </source>
</evidence>